<keyword evidence="2" id="KW-1185">Reference proteome</keyword>
<evidence type="ECO:0000313" key="1">
    <source>
        <dbReference type="EMBL" id="MCG2578601.1"/>
    </source>
</evidence>
<feature type="non-terminal residue" evidence="1">
    <location>
        <position position="1"/>
    </location>
</feature>
<dbReference type="EMBL" id="JAKLTN010000003">
    <property type="protein sequence ID" value="MCG2578601.1"/>
    <property type="molecule type" value="Genomic_DNA"/>
</dbReference>
<dbReference type="RefSeq" id="WP_275711978.1">
    <property type="nucleotide sequence ID" value="NZ_JAKLTN010000003.1"/>
</dbReference>
<proteinExistence type="predicted"/>
<name>A0ABS9K622_9RHOO</name>
<accession>A0ABS9K622</accession>
<comment type="caution">
    <text evidence="1">The sequence shown here is derived from an EMBL/GenBank/DDBJ whole genome shotgun (WGS) entry which is preliminary data.</text>
</comment>
<evidence type="ECO:0000313" key="2">
    <source>
        <dbReference type="Proteomes" id="UP001165384"/>
    </source>
</evidence>
<reference evidence="1" key="1">
    <citation type="submission" date="2022-01" db="EMBL/GenBank/DDBJ databases">
        <authorList>
            <person name="Jo J.-H."/>
            <person name="Im W.-T."/>
        </authorList>
    </citation>
    <scope>NUCLEOTIDE SEQUENCE</scope>
    <source>
        <strain evidence="1">XY25</strain>
    </source>
</reference>
<sequence length="64" mass="7195">AVICEKAETKMPQSWRHSLLKRLDDQMCFIKSSILLVPFCIAESMTLHPAPPTPIPLGSSMQNR</sequence>
<protein>
    <submittedName>
        <fullName evidence="1">Uncharacterized protein</fullName>
    </submittedName>
</protein>
<dbReference type="Proteomes" id="UP001165384">
    <property type="component" value="Unassembled WGS sequence"/>
</dbReference>
<organism evidence="1 2">
    <name type="scientific">Dechloromonas hankyongensis</name>
    <dbReference type="NCBI Taxonomy" id="2908002"/>
    <lineage>
        <taxon>Bacteria</taxon>
        <taxon>Pseudomonadati</taxon>
        <taxon>Pseudomonadota</taxon>
        <taxon>Betaproteobacteria</taxon>
        <taxon>Rhodocyclales</taxon>
        <taxon>Azonexaceae</taxon>
        <taxon>Dechloromonas</taxon>
    </lineage>
</organism>
<gene>
    <name evidence="1" type="ORF">LZ012_16510</name>
</gene>